<accession>A0A8K0TQU8</accession>
<organism evidence="2 3">
    <name type="scientific">Plectosphaerella cucumerina</name>
    <dbReference type="NCBI Taxonomy" id="40658"/>
    <lineage>
        <taxon>Eukaryota</taxon>
        <taxon>Fungi</taxon>
        <taxon>Dikarya</taxon>
        <taxon>Ascomycota</taxon>
        <taxon>Pezizomycotina</taxon>
        <taxon>Sordariomycetes</taxon>
        <taxon>Hypocreomycetidae</taxon>
        <taxon>Glomerellales</taxon>
        <taxon>Plectosphaerellaceae</taxon>
        <taxon>Plectosphaerella</taxon>
    </lineage>
</organism>
<dbReference type="OrthoDB" id="37659at2759"/>
<dbReference type="Proteomes" id="UP000813385">
    <property type="component" value="Unassembled WGS sequence"/>
</dbReference>
<name>A0A8K0TQU8_9PEZI</name>
<evidence type="ECO:0000313" key="2">
    <source>
        <dbReference type="EMBL" id="KAH7367809.1"/>
    </source>
</evidence>
<proteinExistence type="predicted"/>
<reference evidence="2" key="1">
    <citation type="journal article" date="2021" name="Nat. Commun.">
        <title>Genetic determinants of endophytism in the Arabidopsis root mycobiome.</title>
        <authorList>
            <person name="Mesny F."/>
            <person name="Miyauchi S."/>
            <person name="Thiergart T."/>
            <person name="Pickel B."/>
            <person name="Atanasova L."/>
            <person name="Karlsson M."/>
            <person name="Huettel B."/>
            <person name="Barry K.W."/>
            <person name="Haridas S."/>
            <person name="Chen C."/>
            <person name="Bauer D."/>
            <person name="Andreopoulos W."/>
            <person name="Pangilinan J."/>
            <person name="LaButti K."/>
            <person name="Riley R."/>
            <person name="Lipzen A."/>
            <person name="Clum A."/>
            <person name="Drula E."/>
            <person name="Henrissat B."/>
            <person name="Kohler A."/>
            <person name="Grigoriev I.V."/>
            <person name="Martin F.M."/>
            <person name="Hacquard S."/>
        </authorList>
    </citation>
    <scope>NUCLEOTIDE SEQUENCE</scope>
    <source>
        <strain evidence="2">MPI-CAGE-AT-0016</strain>
    </source>
</reference>
<evidence type="ECO:0000256" key="1">
    <source>
        <dbReference type="SAM" id="MobiDB-lite"/>
    </source>
</evidence>
<dbReference type="AlphaFoldDB" id="A0A8K0TQU8"/>
<keyword evidence="3" id="KW-1185">Reference proteome</keyword>
<feature type="compositionally biased region" description="Polar residues" evidence="1">
    <location>
        <begin position="41"/>
        <end position="54"/>
    </location>
</feature>
<evidence type="ECO:0000313" key="3">
    <source>
        <dbReference type="Proteomes" id="UP000813385"/>
    </source>
</evidence>
<feature type="compositionally biased region" description="Low complexity" evidence="1">
    <location>
        <begin position="1"/>
        <end position="11"/>
    </location>
</feature>
<feature type="region of interest" description="Disordered" evidence="1">
    <location>
        <begin position="1"/>
        <end position="136"/>
    </location>
</feature>
<comment type="caution">
    <text evidence="2">The sequence shown here is derived from an EMBL/GenBank/DDBJ whole genome shotgun (WGS) entry which is preliminary data.</text>
</comment>
<feature type="compositionally biased region" description="Low complexity" evidence="1">
    <location>
        <begin position="66"/>
        <end position="100"/>
    </location>
</feature>
<sequence>MVLASKAAEAARSSREQAEPDALPTYEAHSTSPGAPAASTEPVSTMTAATSPSPASVPEASRVPDALPAYEPESPESSYSHPSTSSAAASAATGLTTPGSPGAQGPSVDHPFNFPSSAPLPPYTPRPDDGSTRPTIAIPQVKSDVPSPFLQAYPPMLQSFGITPETWLAFLDTLSAFLMAKVSDRALAHVADIGRHVGAGPRTRAIRVASHVKDVGKGIGSNAKRGNVIGAVMGVVGGAISIPVSAAVQTVDAILSMPFSAASAAVKTPKTPRERADGYLAVANKDWFGARGIRARIVDSRELVDLVKAPVVELLSSDISQKATTAEEQLRTLEGRIAELEVWGTSQAMRLDVSDASLWVILTEVERETAGGQDANGTLVSM</sequence>
<dbReference type="EMBL" id="JAGPXD010000002">
    <property type="protein sequence ID" value="KAH7367809.1"/>
    <property type="molecule type" value="Genomic_DNA"/>
</dbReference>
<protein>
    <submittedName>
        <fullName evidence="2">Uncharacterized protein</fullName>
    </submittedName>
</protein>
<gene>
    <name evidence="2" type="ORF">B0T11DRAFT_276017</name>
</gene>